<dbReference type="Proteomes" id="UP001055879">
    <property type="component" value="Linkage Group LG13"/>
</dbReference>
<reference evidence="1 2" key="2">
    <citation type="journal article" date="2022" name="Mol. Ecol. Resour.">
        <title>The genomes of chicory, endive, great burdock and yacon provide insights into Asteraceae paleo-polyploidization history and plant inulin production.</title>
        <authorList>
            <person name="Fan W."/>
            <person name="Wang S."/>
            <person name="Wang H."/>
            <person name="Wang A."/>
            <person name="Jiang F."/>
            <person name="Liu H."/>
            <person name="Zhao H."/>
            <person name="Xu D."/>
            <person name="Zhang Y."/>
        </authorList>
    </citation>
    <scope>NUCLEOTIDE SEQUENCE [LARGE SCALE GENOMIC DNA]</scope>
    <source>
        <strain evidence="2">cv. Niubang</strain>
    </source>
</reference>
<proteinExistence type="predicted"/>
<organism evidence="1 2">
    <name type="scientific">Arctium lappa</name>
    <name type="common">Greater burdock</name>
    <name type="synonym">Lappa major</name>
    <dbReference type="NCBI Taxonomy" id="4217"/>
    <lineage>
        <taxon>Eukaryota</taxon>
        <taxon>Viridiplantae</taxon>
        <taxon>Streptophyta</taxon>
        <taxon>Embryophyta</taxon>
        <taxon>Tracheophyta</taxon>
        <taxon>Spermatophyta</taxon>
        <taxon>Magnoliopsida</taxon>
        <taxon>eudicotyledons</taxon>
        <taxon>Gunneridae</taxon>
        <taxon>Pentapetalae</taxon>
        <taxon>asterids</taxon>
        <taxon>campanulids</taxon>
        <taxon>Asterales</taxon>
        <taxon>Asteraceae</taxon>
        <taxon>Carduoideae</taxon>
        <taxon>Cardueae</taxon>
        <taxon>Arctiinae</taxon>
        <taxon>Arctium</taxon>
    </lineage>
</organism>
<evidence type="ECO:0000313" key="1">
    <source>
        <dbReference type="EMBL" id="KAI3681613.1"/>
    </source>
</evidence>
<name>A0ACB8YAD4_ARCLA</name>
<accession>A0ACB8YAD4</accession>
<evidence type="ECO:0000313" key="2">
    <source>
        <dbReference type="Proteomes" id="UP001055879"/>
    </source>
</evidence>
<reference evidence="2" key="1">
    <citation type="journal article" date="2022" name="Mol. Ecol. Resour.">
        <title>The genomes of chicory, endive, great burdock and yacon provide insights into Asteraceae palaeo-polyploidization history and plant inulin production.</title>
        <authorList>
            <person name="Fan W."/>
            <person name="Wang S."/>
            <person name="Wang H."/>
            <person name="Wang A."/>
            <person name="Jiang F."/>
            <person name="Liu H."/>
            <person name="Zhao H."/>
            <person name="Xu D."/>
            <person name="Zhang Y."/>
        </authorList>
    </citation>
    <scope>NUCLEOTIDE SEQUENCE [LARGE SCALE GENOMIC DNA]</scope>
    <source>
        <strain evidence="2">cv. Niubang</strain>
    </source>
</reference>
<gene>
    <name evidence="1" type="ORF">L6452_36415</name>
</gene>
<comment type="caution">
    <text evidence="1">The sequence shown here is derived from an EMBL/GenBank/DDBJ whole genome shotgun (WGS) entry which is preliminary data.</text>
</comment>
<keyword evidence="2" id="KW-1185">Reference proteome</keyword>
<dbReference type="EMBL" id="CM042059">
    <property type="protein sequence ID" value="KAI3681613.1"/>
    <property type="molecule type" value="Genomic_DNA"/>
</dbReference>
<protein>
    <submittedName>
        <fullName evidence="1">Uncharacterized protein</fullName>
    </submittedName>
</protein>
<sequence>MEDKGWKIPVSVGRSCWRRPPELMEKTANEEVKTAEAAQKAAKAQLVNPIEAKKSKLGSVQKSPKDAEEVKGKSIWWYWKTLVSRMDKSPISSVHVTKPKSSKDSIWMGFTRESGFSRMDKLSWLKSYGLS</sequence>